<evidence type="ECO:0000313" key="2">
    <source>
        <dbReference type="EMBL" id="CAF0717475.1"/>
    </source>
</evidence>
<keyword evidence="3" id="KW-1185">Reference proteome</keyword>
<feature type="non-terminal residue" evidence="2">
    <location>
        <position position="509"/>
    </location>
</feature>
<dbReference type="Gene3D" id="3.60.10.10">
    <property type="entry name" value="Endonuclease/exonuclease/phosphatase"/>
    <property type="match status" value="1"/>
</dbReference>
<name>A0A813M4C2_9BILA</name>
<feature type="domain" description="Endonuclease/exonuclease/phosphatase" evidence="1">
    <location>
        <begin position="19"/>
        <end position="232"/>
    </location>
</feature>
<organism evidence="2 3">
    <name type="scientific">Brachionus calyciflorus</name>
    <dbReference type="NCBI Taxonomy" id="104777"/>
    <lineage>
        <taxon>Eukaryota</taxon>
        <taxon>Metazoa</taxon>
        <taxon>Spiralia</taxon>
        <taxon>Gnathifera</taxon>
        <taxon>Rotifera</taxon>
        <taxon>Eurotatoria</taxon>
        <taxon>Monogononta</taxon>
        <taxon>Pseudotrocha</taxon>
        <taxon>Ploima</taxon>
        <taxon>Brachionidae</taxon>
        <taxon>Brachionus</taxon>
    </lineage>
</organism>
<dbReference type="Pfam" id="PF03372">
    <property type="entry name" value="Exo_endo_phos"/>
    <property type="match status" value="1"/>
</dbReference>
<sequence length="509" mass="59476">MSTFNPNQEHDQTSIQKIASINIGGLNKNIAYLNQLVMQHSIVCVQETWAESKIDLDNSIYVTGKKILFKPAKRKNKVGRAAGGLAFILDDHIKTEVKFYGERIGQLTFDNLILLNVYLTFNNGTLLSKEEFTNDIVLLQEVINENKDNKQIVIIGDFNVDPIKKNFHSEELSKFLSKNQLLMKDIYTSQQVDHTYSQIFKNGKIVKSWIDHCLAHKDNNEIKNVKILVSDHNLGEHNAISIMYDLKIKSEKTNQKPKKHKKINWLNPIDVALYQNRVNSSVLKLETDLENLRLENDKDKIKIATTKMFNELSFALIDSFKKTQNEITNNKKRNPKNKKFRSKSWWDSTIQRLHADVVNCYINYRNSNFSDNFRQEFKAAKRNFRARKRYNLMVKRNKNFKIIDGLFRLNKNEFWKSVKRLSRDCRKVNTEVKKLQDVYTRLFNEKNNMPKSVHLEKKLQVESYLEKYKNSIFDFQFDQTEINEVIDCLANGKSSGFGGVSNEMLKYSG</sequence>
<evidence type="ECO:0000313" key="3">
    <source>
        <dbReference type="Proteomes" id="UP000663879"/>
    </source>
</evidence>
<dbReference type="Proteomes" id="UP000663879">
    <property type="component" value="Unassembled WGS sequence"/>
</dbReference>
<dbReference type="AlphaFoldDB" id="A0A813M4C2"/>
<evidence type="ECO:0000259" key="1">
    <source>
        <dbReference type="Pfam" id="PF03372"/>
    </source>
</evidence>
<dbReference type="SUPFAM" id="SSF56219">
    <property type="entry name" value="DNase I-like"/>
    <property type="match status" value="1"/>
</dbReference>
<dbReference type="GO" id="GO:0003824">
    <property type="term" value="F:catalytic activity"/>
    <property type="evidence" value="ECO:0007669"/>
    <property type="project" value="InterPro"/>
</dbReference>
<comment type="caution">
    <text evidence="2">The sequence shown here is derived from an EMBL/GenBank/DDBJ whole genome shotgun (WGS) entry which is preliminary data.</text>
</comment>
<proteinExistence type="predicted"/>
<dbReference type="EMBL" id="CAJNOC010000127">
    <property type="protein sequence ID" value="CAF0717475.1"/>
    <property type="molecule type" value="Genomic_DNA"/>
</dbReference>
<dbReference type="OrthoDB" id="7476844at2759"/>
<dbReference type="InterPro" id="IPR036691">
    <property type="entry name" value="Endo/exonu/phosph_ase_sf"/>
</dbReference>
<accession>A0A813M4C2</accession>
<dbReference type="InterPro" id="IPR005135">
    <property type="entry name" value="Endo/exonuclease/phosphatase"/>
</dbReference>
<reference evidence="2" key="1">
    <citation type="submission" date="2021-02" db="EMBL/GenBank/DDBJ databases">
        <authorList>
            <person name="Nowell W R."/>
        </authorList>
    </citation>
    <scope>NUCLEOTIDE SEQUENCE</scope>
    <source>
        <strain evidence="2">Ploen Becks lab</strain>
    </source>
</reference>
<protein>
    <recommendedName>
        <fullName evidence="1">Endonuclease/exonuclease/phosphatase domain-containing protein</fullName>
    </recommendedName>
</protein>
<gene>
    <name evidence="2" type="ORF">OXX778_LOCUS1817</name>
</gene>